<dbReference type="CDD" id="cd15482">
    <property type="entry name" value="Sialidase_non-viral"/>
    <property type="match status" value="1"/>
</dbReference>
<dbReference type="Gene3D" id="2.130.10.10">
    <property type="entry name" value="YVTN repeat-like/Quinoprotein amine dehydrogenase"/>
    <property type="match status" value="3"/>
</dbReference>
<feature type="domain" description="M23ase beta-sheet core" evidence="1">
    <location>
        <begin position="403"/>
        <end position="494"/>
    </location>
</feature>
<dbReference type="Pfam" id="PF15899">
    <property type="entry name" value="BNR_6"/>
    <property type="match status" value="1"/>
</dbReference>
<dbReference type="EMBL" id="MEVI01000001">
    <property type="protein sequence ID" value="OGC55731.1"/>
    <property type="molecule type" value="Genomic_DNA"/>
</dbReference>
<dbReference type="Gene3D" id="3.30.1920.20">
    <property type="match status" value="1"/>
</dbReference>
<dbReference type="CDD" id="cd12797">
    <property type="entry name" value="M23_peptidase"/>
    <property type="match status" value="1"/>
</dbReference>
<dbReference type="InterPro" id="IPR015943">
    <property type="entry name" value="WD40/YVTN_repeat-like_dom_sf"/>
</dbReference>
<dbReference type="InterPro" id="IPR058094">
    <property type="entry name" value="Ig-like_OmpL47-like"/>
</dbReference>
<dbReference type="InterPro" id="IPR011055">
    <property type="entry name" value="Dup_hybrid_motif"/>
</dbReference>
<gene>
    <name evidence="2" type="ORF">A3A78_01690</name>
</gene>
<dbReference type="InterPro" id="IPR050570">
    <property type="entry name" value="Cell_wall_metabolism_enzyme"/>
</dbReference>
<organism evidence="2 3">
    <name type="scientific">candidate division WWE3 bacterium RIFCSPLOWO2_01_FULL_41_18</name>
    <dbReference type="NCBI Taxonomy" id="1802625"/>
    <lineage>
        <taxon>Bacteria</taxon>
        <taxon>Katanobacteria</taxon>
    </lineage>
</organism>
<dbReference type="Pfam" id="PF01551">
    <property type="entry name" value="Peptidase_M23"/>
    <property type="match status" value="1"/>
</dbReference>
<name>A0A1F4VEQ3_UNCKA</name>
<dbReference type="Gene3D" id="2.70.70.10">
    <property type="entry name" value="Glucose Permease (Domain IIA)"/>
    <property type="match status" value="1"/>
</dbReference>
<evidence type="ECO:0000313" key="2">
    <source>
        <dbReference type="EMBL" id="OGC55731.1"/>
    </source>
</evidence>
<dbReference type="InterPro" id="IPR002860">
    <property type="entry name" value="BNR_rpt"/>
</dbReference>
<evidence type="ECO:0000313" key="3">
    <source>
        <dbReference type="Proteomes" id="UP000176504"/>
    </source>
</evidence>
<dbReference type="PANTHER" id="PTHR21666">
    <property type="entry name" value="PEPTIDASE-RELATED"/>
    <property type="match status" value="1"/>
</dbReference>
<dbReference type="InterPro" id="IPR016047">
    <property type="entry name" value="M23ase_b-sheet_dom"/>
</dbReference>
<dbReference type="SUPFAM" id="SSF50939">
    <property type="entry name" value="Sialidases"/>
    <property type="match status" value="1"/>
</dbReference>
<dbReference type="Proteomes" id="UP000176504">
    <property type="component" value="Unassembled WGS sequence"/>
</dbReference>
<dbReference type="NCBIfam" id="NF047446">
    <property type="entry name" value="barrel_OmpL47"/>
    <property type="match status" value="1"/>
</dbReference>
<dbReference type="SUPFAM" id="SSF51261">
    <property type="entry name" value="Duplicated hybrid motif"/>
    <property type="match status" value="1"/>
</dbReference>
<protein>
    <recommendedName>
        <fullName evidence="1">M23ase beta-sheet core domain-containing protein</fullName>
    </recommendedName>
</protein>
<reference evidence="2 3" key="1">
    <citation type="journal article" date="2016" name="Nat. Commun.">
        <title>Thousands of microbial genomes shed light on interconnected biogeochemical processes in an aquifer system.</title>
        <authorList>
            <person name="Anantharaman K."/>
            <person name="Brown C.T."/>
            <person name="Hug L.A."/>
            <person name="Sharon I."/>
            <person name="Castelle C.J."/>
            <person name="Probst A.J."/>
            <person name="Thomas B.C."/>
            <person name="Singh A."/>
            <person name="Wilkins M.J."/>
            <person name="Karaoz U."/>
            <person name="Brodie E.L."/>
            <person name="Williams K.H."/>
            <person name="Hubbard S.S."/>
            <person name="Banfield J.F."/>
        </authorList>
    </citation>
    <scope>NUCLEOTIDE SEQUENCE [LARGE SCALE GENOMIC DNA]</scope>
</reference>
<dbReference type="GO" id="GO:0004222">
    <property type="term" value="F:metalloendopeptidase activity"/>
    <property type="evidence" value="ECO:0007669"/>
    <property type="project" value="TreeGrafter"/>
</dbReference>
<comment type="caution">
    <text evidence="2">The sequence shown here is derived from an EMBL/GenBank/DDBJ whole genome shotgun (WGS) entry which is preliminary data.</text>
</comment>
<sequence length="797" mass="87303">MDRQKLIKLLIIVATISFFVEFLSKNASSEENTIWVQNPLPSARIYTFVTAPFGIFAGEYDARAVSPSPYNGVYSSFDVGESWNKSGLDQKGITGLAFLKDNLFASVYYTTSIPSGVYKSEDYGKTWAHTGISITGLSIAATRTSILFGTASQGLFKSDDDGGSWHQVIGSGFSPGIKAIATYNTYALAASKDNKVYLSSNNGETWEEVPFLKDKIIGGLLVNSEVVTAGTSNNTGMYRSIDKGKTWEKAESFGNKSSTAFTEIKGVIYATGYSERHLTYGVFKTADLGLTWFDISYGLDDNNANIEVLIFAYGKEDKILASSTANAVFEYKIPKPQAPITPFLELPWFTSNFKLDAQNISSFFDHRYPFLGYPYKSEEYAYKDTTMNFMGIEKAPPYLWYSSHNGIDFPLPYGTKVLASADGYASYSYGSGTGNMIRIDHGNGFETWNMHLQDKELIVSKPGEKVFVKKLDKIGLVGMTGNTSGPHIHFSVLRDVNGDNEFNDFPDGMVDPYGWEGSFNDPWKNYTWEDSKGTHHGSESFYLWTINLDGTSSVINRFPATLEFGNKTLAFSKGSTEKSGTIEAKDFPIGGMTEGDYKLLIGSSFKINAYSVSGEGIKDFDNDYTITIDFSGLNTSNANLSSLSLLRLNEEDQKFTPVSSAVDLNAKKLTAQTNTTGSFAVFGLPLDTTPPQTLAEKSGDGENGVFKSDVLVTLTANDGGDGTGVDSIFFSLDGGGNWENYVEPLVFDENGTYTLSYKTLDKAGNLEEVKSIEFVIQKAKFSKTVRVVGAGFEAGNF</sequence>
<proteinExistence type="predicted"/>
<evidence type="ECO:0000259" key="1">
    <source>
        <dbReference type="Pfam" id="PF01551"/>
    </source>
</evidence>
<accession>A0A1F4VEQ3</accession>
<dbReference type="PANTHER" id="PTHR21666:SF270">
    <property type="entry name" value="MUREIN HYDROLASE ACTIVATOR ENVC"/>
    <property type="match status" value="1"/>
</dbReference>
<dbReference type="AlphaFoldDB" id="A0A1F4VEQ3"/>
<dbReference type="InterPro" id="IPR036278">
    <property type="entry name" value="Sialidase_sf"/>
</dbReference>